<evidence type="ECO:0000256" key="5">
    <source>
        <dbReference type="SAM" id="MobiDB-lite"/>
    </source>
</evidence>
<evidence type="ECO:0000256" key="3">
    <source>
        <dbReference type="ARBA" id="ARBA00022771"/>
    </source>
</evidence>
<evidence type="ECO:0000256" key="1">
    <source>
        <dbReference type="ARBA" id="ARBA00022443"/>
    </source>
</evidence>
<dbReference type="GO" id="GO:0008270">
    <property type="term" value="F:zinc ion binding"/>
    <property type="evidence" value="ECO:0007669"/>
    <property type="project" value="UniProtKB-KW"/>
</dbReference>
<name>A0A3D8R7P4_9HELO</name>
<dbReference type="GO" id="GO:0006511">
    <property type="term" value="P:ubiquitin-dependent protein catabolic process"/>
    <property type="evidence" value="ECO:0007669"/>
    <property type="project" value="TreeGrafter"/>
</dbReference>
<dbReference type="InterPro" id="IPR001452">
    <property type="entry name" value="SH3_domain"/>
</dbReference>
<feature type="region of interest" description="Disordered" evidence="5">
    <location>
        <begin position="57"/>
        <end position="183"/>
    </location>
</feature>
<accession>A0A3D8R7P4</accession>
<dbReference type="GO" id="GO:0005634">
    <property type="term" value="C:nucleus"/>
    <property type="evidence" value="ECO:0007669"/>
    <property type="project" value="TreeGrafter"/>
</dbReference>
<dbReference type="AlphaFoldDB" id="A0A3D8R7P4"/>
<dbReference type="GO" id="GO:0016567">
    <property type="term" value="P:protein ubiquitination"/>
    <property type="evidence" value="ECO:0007669"/>
    <property type="project" value="TreeGrafter"/>
</dbReference>
<feature type="compositionally biased region" description="Low complexity" evidence="5">
    <location>
        <begin position="165"/>
        <end position="174"/>
    </location>
</feature>
<protein>
    <recommendedName>
        <fullName evidence="6">SH3 domain-containing protein</fullName>
    </recommendedName>
</protein>
<feature type="compositionally biased region" description="Low complexity" evidence="5">
    <location>
        <begin position="454"/>
        <end position="476"/>
    </location>
</feature>
<keyword evidence="4" id="KW-0862">Zinc</keyword>
<dbReference type="Gene3D" id="2.30.30.40">
    <property type="entry name" value="SH3 Domains"/>
    <property type="match status" value="1"/>
</dbReference>
<comment type="caution">
    <text evidence="7">The sequence shown here is derived from an EMBL/GenBank/DDBJ whole genome shotgun (WGS) entry which is preliminary data.</text>
</comment>
<dbReference type="SMART" id="SM00326">
    <property type="entry name" value="SH3"/>
    <property type="match status" value="1"/>
</dbReference>
<dbReference type="InterPro" id="IPR043145">
    <property type="entry name" value="Znf_ZZ_sf"/>
</dbReference>
<dbReference type="PANTHER" id="PTHR16079">
    <property type="entry name" value="UBIQUITIN LIGASE PROTEIN CHFR"/>
    <property type="match status" value="1"/>
</dbReference>
<dbReference type="PANTHER" id="PTHR16079:SF4">
    <property type="entry name" value="E3 UBIQUITIN-PROTEIN LIGASE CHFR"/>
    <property type="match status" value="1"/>
</dbReference>
<dbReference type="SUPFAM" id="SSF50044">
    <property type="entry name" value="SH3-domain"/>
    <property type="match status" value="1"/>
</dbReference>
<dbReference type="GO" id="GO:0004842">
    <property type="term" value="F:ubiquitin-protein transferase activity"/>
    <property type="evidence" value="ECO:0007669"/>
    <property type="project" value="TreeGrafter"/>
</dbReference>
<feature type="compositionally biased region" description="Basic and acidic residues" evidence="5">
    <location>
        <begin position="140"/>
        <end position="161"/>
    </location>
</feature>
<feature type="compositionally biased region" description="Basic and acidic residues" evidence="5">
    <location>
        <begin position="57"/>
        <end position="83"/>
    </location>
</feature>
<evidence type="ECO:0000256" key="4">
    <source>
        <dbReference type="ARBA" id="ARBA00022833"/>
    </source>
</evidence>
<reference evidence="7 8" key="1">
    <citation type="journal article" date="2018" name="IMA Fungus">
        <title>IMA Genome-F 9: Draft genome sequence of Annulohypoxylon stygium, Aspergillus mulundensis, Berkeleyomyces basicola (syn. Thielaviopsis basicola), Ceratocystis smalleyi, two Cercospora beticola strains, Coleophoma cylindrospora, Fusarium fracticaudum, Phialophora cf. hyalina, and Morchella septimelata.</title>
        <authorList>
            <person name="Wingfield B.D."/>
            <person name="Bills G.F."/>
            <person name="Dong Y."/>
            <person name="Huang W."/>
            <person name="Nel W.J."/>
            <person name="Swalarsk-Parry B.S."/>
            <person name="Vaghefi N."/>
            <person name="Wilken P.M."/>
            <person name="An Z."/>
            <person name="de Beer Z.W."/>
            <person name="De Vos L."/>
            <person name="Chen L."/>
            <person name="Duong T.A."/>
            <person name="Gao Y."/>
            <person name="Hammerbacher A."/>
            <person name="Kikkert J.R."/>
            <person name="Li Y."/>
            <person name="Li H."/>
            <person name="Li K."/>
            <person name="Li Q."/>
            <person name="Liu X."/>
            <person name="Ma X."/>
            <person name="Naidoo K."/>
            <person name="Pethybridge S.J."/>
            <person name="Sun J."/>
            <person name="Steenkamp E.T."/>
            <person name="van der Nest M.A."/>
            <person name="van Wyk S."/>
            <person name="Wingfield M.J."/>
            <person name="Xiong C."/>
            <person name="Yue Q."/>
            <person name="Zhang X."/>
        </authorList>
    </citation>
    <scope>NUCLEOTIDE SEQUENCE [LARGE SCALE GENOMIC DNA]</scope>
    <source>
        <strain evidence="7 8">BP5796</strain>
    </source>
</reference>
<organism evidence="7 8">
    <name type="scientific">Coleophoma crateriformis</name>
    <dbReference type="NCBI Taxonomy" id="565419"/>
    <lineage>
        <taxon>Eukaryota</taxon>
        <taxon>Fungi</taxon>
        <taxon>Dikarya</taxon>
        <taxon>Ascomycota</taxon>
        <taxon>Pezizomycotina</taxon>
        <taxon>Leotiomycetes</taxon>
        <taxon>Helotiales</taxon>
        <taxon>Dermateaceae</taxon>
        <taxon>Coleophoma</taxon>
    </lineage>
</organism>
<feature type="domain" description="SH3" evidence="6">
    <location>
        <begin position="830"/>
        <end position="887"/>
    </location>
</feature>
<keyword evidence="3" id="KW-0863">Zinc-finger</keyword>
<feature type="region of interest" description="Disordered" evidence="5">
    <location>
        <begin position="213"/>
        <end position="406"/>
    </location>
</feature>
<dbReference type="OrthoDB" id="1305878at2759"/>
<keyword evidence="2" id="KW-0479">Metal-binding</keyword>
<feature type="compositionally biased region" description="Low complexity" evidence="5">
    <location>
        <begin position="384"/>
        <end position="393"/>
    </location>
</feature>
<dbReference type="Gene3D" id="3.30.60.90">
    <property type="match status" value="1"/>
</dbReference>
<dbReference type="InterPro" id="IPR036028">
    <property type="entry name" value="SH3-like_dom_sf"/>
</dbReference>
<evidence type="ECO:0000313" key="7">
    <source>
        <dbReference type="EMBL" id="RDW70072.1"/>
    </source>
</evidence>
<gene>
    <name evidence="7" type="ORF">BP5796_08469</name>
</gene>
<sequence>MFLAANPEKARSAEEQEDLLKRYKHGDEVLPKVQMRTRTRNEALFEDADRRLMEEVRDLSLREVGVESSEARRERRRREDGRSRSSRVHSSRENSMDSRRPEERERRRRRDGDSERRARDDSLTLRPDGGQTTERHRRRSEGESRRREEERSRNAAHRQVEHQSSLRSLISSSDIDSHEMEEEILRQIREEGLLDGIDLENIDVNQEDQISERIAEAFKRRQEQQRSRQEPARREAPSGRRRRAASESRDTSGEEGSRTLRTRRTHSRSTSAAGQGEDLRRPPMSSSAGQAAHLEAQSSDEGRRRRRATSNGRSATNPLPLADIQARPAARSQTDLSERPRSSQVTLPSRPLVATGNRSNTDLPVQRGPERSTSDLAAREGASRRSISRSPRIGTNPDSTQPPASALPRLVPAVEIAIPDTPSLALSTNAMDRSLMPAPLSPRSPSHSRESSLSDRSSALQSGSRPTSSSSLTTKTPRQYYNEPSLKCSRCSKPHIEYELHYNCKTCHGGAWNLCLLCYRSGAGCLHWFGFGYVAWAKFQRQIEAGDLPENAEKPHMLTANRYLQPKVQAGGADGRRTLTTDDPFNRLQSGAFCANCLAWANECYWRCESCNDGDWGFCNVCVNQGKSCNHALLPLTYKPFDSYVAPLSPAQDQRTPASATILTGPGINKVGPFVPLTFSTNCDICHYPIQPSNTRYHCFSCTSAVPDTLPGDYDICTTCYAKLVSSRRISSENGSSGWRRCLRGHRMVIVGFEDSRGGQRRVIVQELVGGYGLHEDLVKTDPELLRWSWGQGDGACVRLVTRDVSRTAPDSMPGMETAKIFPPNGGIGMASIALWSWYPKHDADDELMFPRGSEVCEVQDVNGDWFYGAYMGKTGLFPAPYVKFLE</sequence>
<dbReference type="SUPFAM" id="SSF57850">
    <property type="entry name" value="RING/U-box"/>
    <property type="match status" value="1"/>
</dbReference>
<feature type="region of interest" description="Disordered" evidence="5">
    <location>
        <begin position="434"/>
        <end position="477"/>
    </location>
</feature>
<keyword evidence="1" id="KW-0728">SH3 domain</keyword>
<dbReference type="Proteomes" id="UP000256328">
    <property type="component" value="Unassembled WGS sequence"/>
</dbReference>
<evidence type="ECO:0000259" key="6">
    <source>
        <dbReference type="SMART" id="SM00326"/>
    </source>
</evidence>
<dbReference type="FunFam" id="3.30.60.90:FF:000039">
    <property type="entry name" value="Uncharacterized protein"/>
    <property type="match status" value="1"/>
</dbReference>
<dbReference type="EMBL" id="PDLN01000012">
    <property type="protein sequence ID" value="RDW70072.1"/>
    <property type="molecule type" value="Genomic_DNA"/>
</dbReference>
<keyword evidence="8" id="KW-1185">Reference proteome</keyword>
<dbReference type="InterPro" id="IPR052256">
    <property type="entry name" value="E3_ubiquitin-ligase_CHFR"/>
</dbReference>
<feature type="compositionally biased region" description="Basic and acidic residues" evidence="5">
    <location>
        <begin position="213"/>
        <end position="258"/>
    </location>
</feature>
<evidence type="ECO:0000256" key="2">
    <source>
        <dbReference type="ARBA" id="ARBA00022723"/>
    </source>
</evidence>
<proteinExistence type="predicted"/>
<evidence type="ECO:0000313" key="8">
    <source>
        <dbReference type="Proteomes" id="UP000256328"/>
    </source>
</evidence>
<feature type="compositionally biased region" description="Basic and acidic residues" evidence="5">
    <location>
        <begin position="90"/>
        <end position="123"/>
    </location>
</feature>
<feature type="compositionally biased region" description="Basic and acidic residues" evidence="5">
    <location>
        <begin position="368"/>
        <end position="383"/>
    </location>
</feature>